<keyword evidence="1" id="KW-0732">Signal</keyword>
<proteinExistence type="predicted"/>
<evidence type="ECO:0000256" key="1">
    <source>
        <dbReference type="SAM" id="SignalP"/>
    </source>
</evidence>
<comment type="caution">
    <text evidence="2">The sequence shown here is derived from an EMBL/GenBank/DDBJ whole genome shotgun (WGS) entry which is preliminary data.</text>
</comment>
<feature type="signal peptide" evidence="1">
    <location>
        <begin position="1"/>
        <end position="26"/>
    </location>
</feature>
<reference evidence="2 3" key="1">
    <citation type="submission" date="2015-01" db="EMBL/GenBank/DDBJ databases">
        <title>Evolution of Trichinella species and genotypes.</title>
        <authorList>
            <person name="Korhonen P.K."/>
            <person name="Edoardo P."/>
            <person name="Giuseppe L.R."/>
            <person name="Gasser R.B."/>
        </authorList>
    </citation>
    <scope>NUCLEOTIDE SEQUENCE [LARGE SCALE GENOMIC DNA]</scope>
    <source>
        <strain evidence="2">ISS13</strain>
    </source>
</reference>
<organism evidence="2 3">
    <name type="scientific">Trichinella pseudospiralis</name>
    <name type="common">Parasitic roundworm</name>
    <dbReference type="NCBI Taxonomy" id="6337"/>
    <lineage>
        <taxon>Eukaryota</taxon>
        <taxon>Metazoa</taxon>
        <taxon>Ecdysozoa</taxon>
        <taxon>Nematoda</taxon>
        <taxon>Enoplea</taxon>
        <taxon>Dorylaimia</taxon>
        <taxon>Trichinellida</taxon>
        <taxon>Trichinellidae</taxon>
        <taxon>Trichinella</taxon>
    </lineage>
</organism>
<dbReference type="Proteomes" id="UP000054632">
    <property type="component" value="Unassembled WGS sequence"/>
</dbReference>
<gene>
    <name evidence="2" type="ORF">T4A_7414</name>
</gene>
<dbReference type="AlphaFoldDB" id="A0A0V1E3H5"/>
<evidence type="ECO:0000313" key="2">
    <source>
        <dbReference type="EMBL" id="KRY68391.1"/>
    </source>
</evidence>
<feature type="chain" id="PRO_5006877033" evidence="1">
    <location>
        <begin position="27"/>
        <end position="245"/>
    </location>
</feature>
<accession>A0A0V1E3H5</accession>
<protein>
    <submittedName>
        <fullName evidence="2">Orcokinin peptides type A</fullName>
    </submittedName>
</protein>
<name>A0A0V1E3H5_TRIPS</name>
<dbReference type="EMBL" id="JYDR01000112">
    <property type="protein sequence ID" value="KRY68391.1"/>
    <property type="molecule type" value="Genomic_DNA"/>
</dbReference>
<sequence length="245" mass="28512">MSTLAQLSMRMAIFLGLLIMIKCDLSEDWSLNDPQQSNSDRNLFRILEMYRALGGKKNSNQFDIGFSGFSKRPFDRLEGAHFSGFDKRTLDMLEGSSMSGFNKRYFDVPRLYIKKNFDKFDSATLSGFRRKRMLDNIDSAGFAFSKMKFTIMLDKLKGFICVEQLISYRKNFKKIYYLQKIAIAHILLSDYQLLYQSSKHNFDEFHCASIAFCANQNKRRQNNHLQSKHANANRLVSSSYSRIPE</sequence>
<evidence type="ECO:0000313" key="3">
    <source>
        <dbReference type="Proteomes" id="UP000054632"/>
    </source>
</evidence>